<dbReference type="SUPFAM" id="SSF55298">
    <property type="entry name" value="YjgF-like"/>
    <property type="match status" value="1"/>
</dbReference>
<dbReference type="InterPro" id="IPR035959">
    <property type="entry name" value="RutC-like_sf"/>
</dbReference>
<evidence type="ECO:0000313" key="2">
    <source>
        <dbReference type="EMBL" id="WRP16633.1"/>
    </source>
</evidence>
<sequence>MKRPVSSDQAPAAVGPYSQAIRTGGLIFVSGQIPLDPATGELVQGPVEAQVRRALANVEAVLRACGATLAHVVKATIYLRSMADFPEVNRVWAQIFPDPPPARSTVAVAELPKGALVEVDVIAVDPSPSA</sequence>
<gene>
    <name evidence="2" type="ORF">U7230_11100</name>
</gene>
<keyword evidence="3" id="KW-1185">Reference proteome</keyword>
<dbReference type="InterPro" id="IPR006056">
    <property type="entry name" value="RidA"/>
</dbReference>
<comment type="similarity">
    <text evidence="1">Belongs to the RutC family.</text>
</comment>
<evidence type="ECO:0000313" key="3">
    <source>
        <dbReference type="Proteomes" id="UP001332192"/>
    </source>
</evidence>
<dbReference type="PANTHER" id="PTHR11803:SF39">
    <property type="entry name" value="2-IMINOBUTANOATE_2-IMINOPROPANOATE DEAMINASE"/>
    <property type="match status" value="1"/>
</dbReference>
<dbReference type="Gene3D" id="3.30.1330.40">
    <property type="entry name" value="RutC-like"/>
    <property type="match status" value="1"/>
</dbReference>
<accession>A0ABZ1BX04</accession>
<dbReference type="EMBL" id="CP141615">
    <property type="protein sequence ID" value="WRP16633.1"/>
    <property type="molecule type" value="Genomic_DNA"/>
</dbReference>
<reference evidence="2 3" key="1">
    <citation type="journal article" date="2024" name="Front. Microbiol.">
        <title>Novel thermophilic genera Geochorda gen. nov. and Carboxydochorda gen. nov. from the deep terrestrial subsurface reveal the ecophysiological diversity in the class Limnochordia.</title>
        <authorList>
            <person name="Karnachuk O.V."/>
            <person name="Lukina A.P."/>
            <person name="Avakyan M.R."/>
            <person name="Kadnikov V.V."/>
            <person name="Begmatov S."/>
            <person name="Beletsky A.V."/>
            <person name="Vlasova K.G."/>
            <person name="Novikov A.A."/>
            <person name="Shcherbakova V.A."/>
            <person name="Mardanov A.V."/>
            <person name="Ravin N.V."/>
        </authorList>
    </citation>
    <scope>NUCLEOTIDE SEQUENCE [LARGE SCALE GENOMIC DNA]</scope>
    <source>
        <strain evidence="2 3">L945</strain>
    </source>
</reference>
<dbReference type="CDD" id="cd00448">
    <property type="entry name" value="YjgF_YER057c_UK114_family"/>
    <property type="match status" value="1"/>
</dbReference>
<protein>
    <submittedName>
        <fullName evidence="2">RidA family protein</fullName>
    </submittedName>
</protein>
<name>A0ABZ1BX04_9FIRM</name>
<evidence type="ECO:0000256" key="1">
    <source>
        <dbReference type="ARBA" id="ARBA00010552"/>
    </source>
</evidence>
<dbReference type="RefSeq" id="WP_324715905.1">
    <property type="nucleotide sequence ID" value="NZ_CP141615.1"/>
</dbReference>
<dbReference type="NCBIfam" id="TIGR00004">
    <property type="entry name" value="Rid family detoxifying hydrolase"/>
    <property type="match status" value="1"/>
</dbReference>
<dbReference type="InterPro" id="IPR006175">
    <property type="entry name" value="YjgF/YER057c/UK114"/>
</dbReference>
<dbReference type="PANTHER" id="PTHR11803">
    <property type="entry name" value="2-IMINOBUTANOATE/2-IMINOPROPANOATE DEAMINASE RIDA"/>
    <property type="match status" value="1"/>
</dbReference>
<dbReference type="Proteomes" id="UP001332192">
    <property type="component" value="Chromosome"/>
</dbReference>
<organism evidence="2 3">
    <name type="scientific">Carboxydichorda subterranea</name>
    <dbReference type="NCBI Taxonomy" id="3109565"/>
    <lineage>
        <taxon>Bacteria</taxon>
        <taxon>Bacillati</taxon>
        <taxon>Bacillota</taxon>
        <taxon>Limnochordia</taxon>
        <taxon>Limnochordales</taxon>
        <taxon>Geochordaceae</taxon>
        <taxon>Carboxydichorda</taxon>
    </lineage>
</organism>
<dbReference type="Pfam" id="PF01042">
    <property type="entry name" value="Ribonuc_L-PSP"/>
    <property type="match status" value="1"/>
</dbReference>
<proteinExistence type="inferred from homology"/>